<keyword evidence="2" id="KW-0472">Membrane</keyword>
<organism evidence="3 4">
    <name type="scientific">Homoserinibacter gongjuensis</name>
    <dbReference type="NCBI Taxonomy" id="1162968"/>
    <lineage>
        <taxon>Bacteria</taxon>
        <taxon>Bacillati</taxon>
        <taxon>Actinomycetota</taxon>
        <taxon>Actinomycetes</taxon>
        <taxon>Micrococcales</taxon>
        <taxon>Microbacteriaceae</taxon>
        <taxon>Homoserinibacter</taxon>
    </lineage>
</organism>
<dbReference type="EMBL" id="BSVA01000001">
    <property type="protein sequence ID" value="GMA91121.1"/>
    <property type="molecule type" value="Genomic_DNA"/>
</dbReference>
<dbReference type="Proteomes" id="UP001157069">
    <property type="component" value="Unassembled WGS sequence"/>
</dbReference>
<evidence type="ECO:0000256" key="1">
    <source>
        <dbReference type="SAM" id="MobiDB-lite"/>
    </source>
</evidence>
<keyword evidence="2" id="KW-0812">Transmembrane</keyword>
<evidence type="ECO:0000313" key="4">
    <source>
        <dbReference type="Proteomes" id="UP001157069"/>
    </source>
</evidence>
<reference evidence="4" key="1">
    <citation type="journal article" date="2019" name="Int. J. Syst. Evol. Microbiol.">
        <title>The Global Catalogue of Microorganisms (GCM) 10K type strain sequencing project: providing services to taxonomists for standard genome sequencing and annotation.</title>
        <authorList>
            <consortium name="The Broad Institute Genomics Platform"/>
            <consortium name="The Broad Institute Genome Sequencing Center for Infectious Disease"/>
            <person name="Wu L."/>
            <person name="Ma J."/>
        </authorList>
    </citation>
    <scope>NUCLEOTIDE SEQUENCE [LARGE SCALE GENOMIC DNA]</scope>
    <source>
        <strain evidence="4">NBRC 108755</strain>
    </source>
</reference>
<accession>A0ABQ6JS32</accession>
<feature type="region of interest" description="Disordered" evidence="1">
    <location>
        <begin position="105"/>
        <end position="145"/>
    </location>
</feature>
<protein>
    <submittedName>
        <fullName evidence="3">Uncharacterized protein</fullName>
    </submittedName>
</protein>
<proteinExistence type="predicted"/>
<gene>
    <name evidence="3" type="ORF">GCM10025869_16500</name>
</gene>
<feature type="compositionally biased region" description="Basic and acidic residues" evidence="1">
    <location>
        <begin position="125"/>
        <end position="136"/>
    </location>
</feature>
<feature type="transmembrane region" description="Helical" evidence="2">
    <location>
        <begin position="12"/>
        <end position="35"/>
    </location>
</feature>
<dbReference type="RefSeq" id="WP_284299273.1">
    <property type="nucleotide sequence ID" value="NZ_BSVA01000001.1"/>
</dbReference>
<evidence type="ECO:0000313" key="3">
    <source>
        <dbReference type="EMBL" id="GMA91121.1"/>
    </source>
</evidence>
<name>A0ABQ6JS32_9MICO</name>
<keyword evidence="4" id="KW-1185">Reference proteome</keyword>
<sequence length="164" mass="17345">MAGRTEPRRRPWGPVGKVVAGATVAATVITLAIVAQGYDAQEIPRLETSVWVTRADGQYGRVNTDLAELDTVRAVADPSGVVQAGDSGVVFTQGFGQAWAIDPAAPVDLGAGDDEQGRGRRARRPRPERGRSRQRETASCISRARASCTSAASRSTVCSRAPRS</sequence>
<keyword evidence="2" id="KW-1133">Transmembrane helix</keyword>
<comment type="caution">
    <text evidence="3">The sequence shown here is derived from an EMBL/GenBank/DDBJ whole genome shotgun (WGS) entry which is preliminary data.</text>
</comment>
<evidence type="ECO:0000256" key="2">
    <source>
        <dbReference type="SAM" id="Phobius"/>
    </source>
</evidence>